<accession>V4R1X0</accession>
<dbReference type="AlphaFoldDB" id="V4R1X0"/>
<dbReference type="RefSeq" id="WP_023431387.1">
    <property type="nucleotide sequence ID" value="NZ_AWXZ01000017.1"/>
</dbReference>
<dbReference type="EMBL" id="AWXZ01000017">
    <property type="protein sequence ID" value="ESR25907.1"/>
    <property type="molecule type" value="Genomic_DNA"/>
</dbReference>
<organism evidence="2 3">
    <name type="scientific">Lutibaculum baratangense AMV1</name>
    <dbReference type="NCBI Taxonomy" id="631454"/>
    <lineage>
        <taxon>Bacteria</taxon>
        <taxon>Pseudomonadati</taxon>
        <taxon>Pseudomonadota</taxon>
        <taxon>Alphaproteobacteria</taxon>
        <taxon>Hyphomicrobiales</taxon>
        <taxon>Tepidamorphaceae</taxon>
        <taxon>Lutibaculum</taxon>
    </lineage>
</organism>
<comment type="caution">
    <text evidence="2">The sequence shown here is derived from an EMBL/GenBank/DDBJ whole genome shotgun (WGS) entry which is preliminary data.</text>
</comment>
<keyword evidence="1" id="KW-0732">Signal</keyword>
<evidence type="ECO:0000313" key="2">
    <source>
        <dbReference type="EMBL" id="ESR25907.1"/>
    </source>
</evidence>
<sequence>MWLTRVALVAGAVVALASAAHADTITGRVVEWRPAAKMLVMEDRTRIYVDPKLIPSDPTNKRVVITYAAPKA</sequence>
<protein>
    <submittedName>
        <fullName evidence="2">Uncharacterized protein</fullName>
    </submittedName>
</protein>
<proteinExistence type="predicted"/>
<evidence type="ECO:0000256" key="1">
    <source>
        <dbReference type="SAM" id="SignalP"/>
    </source>
</evidence>
<keyword evidence="3" id="KW-1185">Reference proteome</keyword>
<dbReference type="Proteomes" id="UP000017819">
    <property type="component" value="Unassembled WGS sequence"/>
</dbReference>
<feature type="chain" id="PRO_5004726480" evidence="1">
    <location>
        <begin position="23"/>
        <end position="72"/>
    </location>
</feature>
<name>V4R1X0_9HYPH</name>
<reference evidence="2 3" key="1">
    <citation type="journal article" date="2014" name="Genome Announc.">
        <title>Draft Genome Sequence of Lutibaculum baratangense Strain AMV1T, Isolated from a Mud Volcano in Andamans, India.</title>
        <authorList>
            <person name="Singh A."/>
            <person name="Sreenivas A."/>
            <person name="Sathyanarayana Reddy G."/>
            <person name="Pinnaka A.K."/>
            <person name="Shivaji S."/>
        </authorList>
    </citation>
    <scope>NUCLEOTIDE SEQUENCE [LARGE SCALE GENOMIC DNA]</scope>
    <source>
        <strain evidence="2 3">AMV1</strain>
    </source>
</reference>
<evidence type="ECO:0000313" key="3">
    <source>
        <dbReference type="Proteomes" id="UP000017819"/>
    </source>
</evidence>
<feature type="signal peptide" evidence="1">
    <location>
        <begin position="1"/>
        <end position="22"/>
    </location>
</feature>
<gene>
    <name evidence="2" type="ORF">N177_1242</name>
</gene>